<dbReference type="EC" id="1.3.1.12" evidence="3"/>
<comment type="catalytic activity">
    <reaction evidence="10">
        <text>prephenate + NAD(+) = 3-(4-hydroxyphenyl)pyruvate + CO2 + NADH</text>
        <dbReference type="Rhea" id="RHEA:13869"/>
        <dbReference type="ChEBI" id="CHEBI:16526"/>
        <dbReference type="ChEBI" id="CHEBI:29934"/>
        <dbReference type="ChEBI" id="CHEBI:36242"/>
        <dbReference type="ChEBI" id="CHEBI:57540"/>
        <dbReference type="ChEBI" id="CHEBI:57945"/>
        <dbReference type="EC" id="1.3.1.12"/>
    </reaction>
</comment>
<dbReference type="Gene3D" id="1.10.3660.10">
    <property type="entry name" value="6-phosphogluconate dehydrogenase C-terminal like domain"/>
    <property type="match status" value="1"/>
</dbReference>
<comment type="pathway">
    <text evidence="1">Amino-acid biosynthesis; L-tyrosine biosynthesis; (4-hydroxyphenyl)pyruvate from prephenate (NAD(+) route): step 1/1.</text>
</comment>
<feature type="domain" description="Prephenate/arogenate dehydrogenase" evidence="11">
    <location>
        <begin position="1"/>
        <end position="290"/>
    </location>
</feature>
<organism evidence="13 14">
    <name type="scientific">Planifilum fimeticola</name>
    <dbReference type="NCBI Taxonomy" id="201975"/>
    <lineage>
        <taxon>Bacteria</taxon>
        <taxon>Bacillati</taxon>
        <taxon>Bacillota</taxon>
        <taxon>Bacilli</taxon>
        <taxon>Bacillales</taxon>
        <taxon>Thermoactinomycetaceae</taxon>
        <taxon>Planifilum</taxon>
    </lineage>
</organism>
<dbReference type="InterPro" id="IPR002912">
    <property type="entry name" value="ACT_dom"/>
</dbReference>
<proteinExistence type="inferred from homology"/>
<feature type="domain" description="ACT" evidence="12">
    <location>
        <begin position="295"/>
        <end position="365"/>
    </location>
</feature>
<keyword evidence="5" id="KW-0827">Tyrosine biosynthesis</keyword>
<dbReference type="InterPro" id="IPR045865">
    <property type="entry name" value="ACT-like_dom_sf"/>
</dbReference>
<comment type="similarity">
    <text evidence="2">Belongs to the prephenate/arogenate dehydrogenase family.</text>
</comment>
<dbReference type="FunFam" id="1.10.3660.10:FF:000003">
    <property type="entry name" value="Prephenate dehydrogenase"/>
    <property type="match status" value="1"/>
</dbReference>
<evidence type="ECO:0000256" key="5">
    <source>
        <dbReference type="ARBA" id="ARBA00022498"/>
    </source>
</evidence>
<dbReference type="InterPro" id="IPR036291">
    <property type="entry name" value="NAD(P)-bd_dom_sf"/>
</dbReference>
<dbReference type="AlphaFoldDB" id="A0A2T0LDC7"/>
<dbReference type="SUPFAM" id="SSF51735">
    <property type="entry name" value="NAD(P)-binding Rossmann-fold domains"/>
    <property type="match status" value="1"/>
</dbReference>
<dbReference type="PANTHER" id="PTHR21363">
    <property type="entry name" value="PREPHENATE DEHYDROGENASE"/>
    <property type="match status" value="1"/>
</dbReference>
<dbReference type="NCBIfam" id="NF005107">
    <property type="entry name" value="PRK06545.1-5"/>
    <property type="match status" value="1"/>
</dbReference>
<dbReference type="FunFam" id="3.40.50.720:FF:000208">
    <property type="entry name" value="Prephenate dehydrogenase"/>
    <property type="match status" value="1"/>
</dbReference>
<dbReference type="RefSeq" id="WP_106345599.1">
    <property type="nucleotide sequence ID" value="NZ_PVNE01000017.1"/>
</dbReference>
<dbReference type="CDD" id="cd04909">
    <property type="entry name" value="ACT_PDH-BS"/>
    <property type="match status" value="1"/>
</dbReference>
<gene>
    <name evidence="13" type="ORF">CLV97_11749</name>
</gene>
<dbReference type="PANTHER" id="PTHR21363:SF0">
    <property type="entry name" value="PREPHENATE DEHYDROGENASE [NADP(+)]"/>
    <property type="match status" value="1"/>
</dbReference>
<dbReference type="InterPro" id="IPR046825">
    <property type="entry name" value="PDH_C"/>
</dbReference>
<keyword evidence="9" id="KW-0057">Aromatic amino acid biosynthesis</keyword>
<keyword evidence="7" id="KW-0560">Oxidoreductase</keyword>
<dbReference type="GO" id="GO:0006571">
    <property type="term" value="P:tyrosine biosynthetic process"/>
    <property type="evidence" value="ECO:0007669"/>
    <property type="project" value="UniProtKB-UniPathway"/>
</dbReference>
<dbReference type="UniPathway" id="UPA00122">
    <property type="reaction ID" value="UER00961"/>
</dbReference>
<dbReference type="SUPFAM" id="SSF55021">
    <property type="entry name" value="ACT-like"/>
    <property type="match status" value="1"/>
</dbReference>
<dbReference type="Pfam" id="PF02153">
    <property type="entry name" value="PDH_N"/>
    <property type="match status" value="1"/>
</dbReference>
<evidence type="ECO:0000256" key="10">
    <source>
        <dbReference type="ARBA" id="ARBA00049260"/>
    </source>
</evidence>
<name>A0A2T0LDC7_9BACL</name>
<sequence>MKAAILGVGLIGGSLALCLKERTSCHVSGYDLSQKTLDWAVAAGVIDDGSRNLEEAVEDADFIFLAVPVGTIPELLSRLERQSLSPGCIISDVGSTKGKLVRWSEPFRKRGVTYIGGHPMAGSHRSGVEAAHSLLFENAYYILTPSPETPLSEVQKLSGLLQEATRAKLVIMDPFHHDRLVGAISHLPHVIASGLVNQVGRYNEENEWFHRLAAGGFRDLTRIAASHPVMWRDILMSNRGELLKLMDDWLSEMEKVRDAIKRGDAEKIEDFFRRAKFLRERLPERRKGMLLPSFECYVDVPDQPGMIGRVAMLLGEEGINLSNIGIMENREDTAGVLRLVFQKEEDLKRAIRFLNEAGYRVFSFD</sequence>
<evidence type="ECO:0000256" key="6">
    <source>
        <dbReference type="ARBA" id="ARBA00022605"/>
    </source>
</evidence>
<dbReference type="InterPro" id="IPR046826">
    <property type="entry name" value="PDH_N"/>
</dbReference>
<reference evidence="13 14" key="1">
    <citation type="submission" date="2018-03" db="EMBL/GenBank/DDBJ databases">
        <title>Genomic Encyclopedia of Archaeal and Bacterial Type Strains, Phase II (KMG-II): from individual species to whole genera.</title>
        <authorList>
            <person name="Goeker M."/>
        </authorList>
    </citation>
    <scope>NUCLEOTIDE SEQUENCE [LARGE SCALE GENOMIC DNA]</scope>
    <source>
        <strain evidence="13 14">DSM 44946</strain>
    </source>
</reference>
<evidence type="ECO:0000256" key="3">
    <source>
        <dbReference type="ARBA" id="ARBA00012068"/>
    </source>
</evidence>
<keyword evidence="14" id="KW-1185">Reference proteome</keyword>
<dbReference type="PROSITE" id="PS51671">
    <property type="entry name" value="ACT"/>
    <property type="match status" value="1"/>
</dbReference>
<dbReference type="InterPro" id="IPR003099">
    <property type="entry name" value="Prephen_DH"/>
</dbReference>
<evidence type="ECO:0000259" key="11">
    <source>
        <dbReference type="PROSITE" id="PS51176"/>
    </source>
</evidence>
<dbReference type="SUPFAM" id="SSF48179">
    <property type="entry name" value="6-phosphogluconate dehydrogenase C-terminal domain-like"/>
    <property type="match status" value="1"/>
</dbReference>
<evidence type="ECO:0000259" key="12">
    <source>
        <dbReference type="PROSITE" id="PS51671"/>
    </source>
</evidence>
<dbReference type="EMBL" id="PVNE01000017">
    <property type="protein sequence ID" value="PRX40066.1"/>
    <property type="molecule type" value="Genomic_DNA"/>
</dbReference>
<dbReference type="Pfam" id="PF20463">
    <property type="entry name" value="PDH_C"/>
    <property type="match status" value="1"/>
</dbReference>
<evidence type="ECO:0000256" key="9">
    <source>
        <dbReference type="ARBA" id="ARBA00023141"/>
    </source>
</evidence>
<dbReference type="InterPro" id="IPR008927">
    <property type="entry name" value="6-PGluconate_DH-like_C_sf"/>
</dbReference>
<dbReference type="OrthoDB" id="9802008at2"/>
<dbReference type="Proteomes" id="UP000237797">
    <property type="component" value="Unassembled WGS sequence"/>
</dbReference>
<evidence type="ECO:0000256" key="2">
    <source>
        <dbReference type="ARBA" id="ARBA00007964"/>
    </source>
</evidence>
<protein>
    <recommendedName>
        <fullName evidence="4">Prephenate dehydrogenase</fullName>
        <ecNumber evidence="3">1.3.1.12</ecNumber>
    </recommendedName>
</protein>
<keyword evidence="6" id="KW-0028">Amino-acid biosynthesis</keyword>
<evidence type="ECO:0000256" key="1">
    <source>
        <dbReference type="ARBA" id="ARBA00005067"/>
    </source>
</evidence>
<accession>A0A2T0LDC7</accession>
<dbReference type="InterPro" id="IPR050812">
    <property type="entry name" value="Preph/Arog_dehydrog"/>
</dbReference>
<keyword evidence="8" id="KW-0520">NAD</keyword>
<dbReference type="Gene3D" id="3.30.70.260">
    <property type="match status" value="1"/>
</dbReference>
<dbReference type="GO" id="GO:0070403">
    <property type="term" value="F:NAD+ binding"/>
    <property type="evidence" value="ECO:0007669"/>
    <property type="project" value="InterPro"/>
</dbReference>
<dbReference type="GO" id="GO:0008977">
    <property type="term" value="F:prephenate dehydrogenase (NAD+) activity"/>
    <property type="evidence" value="ECO:0007669"/>
    <property type="project" value="UniProtKB-EC"/>
</dbReference>
<evidence type="ECO:0000256" key="8">
    <source>
        <dbReference type="ARBA" id="ARBA00023027"/>
    </source>
</evidence>
<evidence type="ECO:0000256" key="4">
    <source>
        <dbReference type="ARBA" id="ARBA00016891"/>
    </source>
</evidence>
<evidence type="ECO:0000313" key="14">
    <source>
        <dbReference type="Proteomes" id="UP000237797"/>
    </source>
</evidence>
<dbReference type="GO" id="GO:0004665">
    <property type="term" value="F:prephenate dehydrogenase (NADP+) activity"/>
    <property type="evidence" value="ECO:0007669"/>
    <property type="project" value="InterPro"/>
</dbReference>
<dbReference type="Gene3D" id="3.40.50.720">
    <property type="entry name" value="NAD(P)-binding Rossmann-like Domain"/>
    <property type="match status" value="1"/>
</dbReference>
<evidence type="ECO:0000313" key="13">
    <source>
        <dbReference type="EMBL" id="PRX40066.1"/>
    </source>
</evidence>
<evidence type="ECO:0000256" key="7">
    <source>
        <dbReference type="ARBA" id="ARBA00023002"/>
    </source>
</evidence>
<dbReference type="PROSITE" id="PS51176">
    <property type="entry name" value="PDH_ADH"/>
    <property type="match status" value="1"/>
</dbReference>
<comment type="caution">
    <text evidence="13">The sequence shown here is derived from an EMBL/GenBank/DDBJ whole genome shotgun (WGS) entry which is preliminary data.</text>
</comment>